<proteinExistence type="predicted"/>
<protein>
    <recommendedName>
        <fullName evidence="1">Cyclic nucleotide-binding domain-containing protein</fullName>
    </recommendedName>
</protein>
<reference evidence="2 3" key="1">
    <citation type="journal article" date="2016" name="Nat. Commun.">
        <title>Thousands of microbial genomes shed light on interconnected biogeochemical processes in an aquifer system.</title>
        <authorList>
            <person name="Anantharaman K."/>
            <person name="Brown C.T."/>
            <person name="Hug L.A."/>
            <person name="Sharon I."/>
            <person name="Castelle C.J."/>
            <person name="Probst A.J."/>
            <person name="Thomas B.C."/>
            <person name="Singh A."/>
            <person name="Wilkins M.J."/>
            <person name="Karaoz U."/>
            <person name="Brodie E.L."/>
            <person name="Williams K.H."/>
            <person name="Hubbard S.S."/>
            <person name="Banfield J.F."/>
        </authorList>
    </citation>
    <scope>NUCLEOTIDE SEQUENCE [LARGE SCALE GENOMIC DNA]</scope>
</reference>
<gene>
    <name evidence="2" type="ORF">A3D72_00720</name>
</gene>
<dbReference type="InterPro" id="IPR018490">
    <property type="entry name" value="cNMP-bd_dom_sf"/>
</dbReference>
<dbReference type="CDD" id="cd00038">
    <property type="entry name" value="CAP_ED"/>
    <property type="match status" value="1"/>
</dbReference>
<evidence type="ECO:0000259" key="1">
    <source>
        <dbReference type="PROSITE" id="PS50042"/>
    </source>
</evidence>
<sequence length="209" mass="23497">MSEKNGRVSRLALISQKMTEDKKALLPFERTYKTGDIIFSQGETGTVLFVVHQGDILVTRQPTDWKTPAEIMPVGQGGIVGGELLFGASIRNETARAKADCVLWEFTKEQFVEFYLTAGEMAYGTLRALTLMLEDIKARYLLALAATAKLQEENAELRDAGWASERDSREHLAARVELERTRTEIIGLRSELKEHERSAQTEYSVQEAK</sequence>
<accession>A0A1F7U526</accession>
<name>A0A1F7U526_9BACT</name>
<dbReference type="InterPro" id="IPR000595">
    <property type="entry name" value="cNMP-bd_dom"/>
</dbReference>
<comment type="caution">
    <text evidence="2">The sequence shown here is derived from an EMBL/GenBank/DDBJ whole genome shotgun (WGS) entry which is preliminary data.</text>
</comment>
<dbReference type="PROSITE" id="PS50042">
    <property type="entry name" value="CNMP_BINDING_3"/>
    <property type="match status" value="1"/>
</dbReference>
<evidence type="ECO:0000313" key="3">
    <source>
        <dbReference type="Proteomes" id="UP000176303"/>
    </source>
</evidence>
<dbReference type="AlphaFoldDB" id="A0A1F7U526"/>
<dbReference type="InterPro" id="IPR014710">
    <property type="entry name" value="RmlC-like_jellyroll"/>
</dbReference>
<dbReference type="SMART" id="SM00100">
    <property type="entry name" value="cNMP"/>
    <property type="match status" value="1"/>
</dbReference>
<feature type="non-terminal residue" evidence="2">
    <location>
        <position position="209"/>
    </location>
</feature>
<dbReference type="EMBL" id="MGDZ01000034">
    <property type="protein sequence ID" value="OGL73376.1"/>
    <property type="molecule type" value="Genomic_DNA"/>
</dbReference>
<feature type="domain" description="Cyclic nucleotide-binding" evidence="1">
    <location>
        <begin position="29"/>
        <end position="111"/>
    </location>
</feature>
<dbReference type="Pfam" id="PF00027">
    <property type="entry name" value="cNMP_binding"/>
    <property type="match status" value="1"/>
</dbReference>
<dbReference type="SUPFAM" id="SSF51206">
    <property type="entry name" value="cAMP-binding domain-like"/>
    <property type="match status" value="1"/>
</dbReference>
<dbReference type="Gene3D" id="2.60.120.10">
    <property type="entry name" value="Jelly Rolls"/>
    <property type="match status" value="1"/>
</dbReference>
<evidence type="ECO:0000313" key="2">
    <source>
        <dbReference type="EMBL" id="OGL73376.1"/>
    </source>
</evidence>
<organism evidence="2 3">
    <name type="scientific">Candidatus Uhrbacteria bacterium RIFCSPHIGHO2_02_FULL_57_19</name>
    <dbReference type="NCBI Taxonomy" id="1802391"/>
    <lineage>
        <taxon>Bacteria</taxon>
        <taxon>Candidatus Uhriibacteriota</taxon>
    </lineage>
</organism>
<dbReference type="STRING" id="1802391.A3D72_00720"/>
<dbReference type="Proteomes" id="UP000176303">
    <property type="component" value="Unassembled WGS sequence"/>
</dbReference>